<protein>
    <submittedName>
        <fullName evidence="2 3">Uncharacterized protein</fullName>
    </submittedName>
</protein>
<accession>A0A084WNS0</accession>
<name>A0A084WNS0_ANOSI</name>
<dbReference type="EMBL" id="ATLV01024670">
    <property type="status" value="NOT_ANNOTATED_CDS"/>
    <property type="molecule type" value="Genomic_DNA"/>
</dbReference>
<keyword evidence="4" id="KW-1185">Reference proteome</keyword>
<sequence>MSTSSESISLGYLVNGPTFMKCCAAMVIILSQQVRLRYKQTMLAAKRKRFSRVMIDGSTDVKNGHWSRLAGSVIYKSSAMSFDRRPGVEVYFHRLARTLMHMDGRAGSLPPPLRSPQLGGNHLHYLRERKFLCVLVRVCILDGILVQEILSIRFRPMPKQPDLIYLCRWDEIMYRSVYTCTCAKKASPGGRSNAGVAVEWLNGSAYGKGNLTSYQPAVDTCVGRRCFSFCTHTHARVHLEVVFTTGLRGGGSPQSPEKSPQRWNSSAGSSPHQ</sequence>
<evidence type="ECO:0000313" key="3">
    <source>
        <dbReference type="EnsemblMetazoa" id="ASIC020020-PA"/>
    </source>
</evidence>
<gene>
    <name evidence="2" type="ORF">ZHAS_00020020</name>
</gene>
<evidence type="ECO:0000256" key="1">
    <source>
        <dbReference type="SAM" id="MobiDB-lite"/>
    </source>
</evidence>
<dbReference type="VEuPathDB" id="VectorBase:ASIC020020"/>
<feature type="region of interest" description="Disordered" evidence="1">
    <location>
        <begin position="248"/>
        <end position="273"/>
    </location>
</feature>
<reference evidence="2 4" key="1">
    <citation type="journal article" date="2014" name="BMC Genomics">
        <title>Genome sequence of Anopheles sinensis provides insight into genetics basis of mosquito competence for malaria parasites.</title>
        <authorList>
            <person name="Zhou D."/>
            <person name="Zhang D."/>
            <person name="Ding G."/>
            <person name="Shi L."/>
            <person name="Hou Q."/>
            <person name="Ye Y."/>
            <person name="Xu Y."/>
            <person name="Zhou H."/>
            <person name="Xiong C."/>
            <person name="Li S."/>
            <person name="Yu J."/>
            <person name="Hong S."/>
            <person name="Yu X."/>
            <person name="Zou P."/>
            <person name="Chen C."/>
            <person name="Chang X."/>
            <person name="Wang W."/>
            <person name="Lv Y."/>
            <person name="Sun Y."/>
            <person name="Ma L."/>
            <person name="Shen B."/>
            <person name="Zhu C."/>
        </authorList>
    </citation>
    <scope>NUCLEOTIDE SEQUENCE [LARGE SCALE GENOMIC DNA]</scope>
</reference>
<feature type="compositionally biased region" description="Polar residues" evidence="1">
    <location>
        <begin position="253"/>
        <end position="273"/>
    </location>
</feature>
<reference evidence="3" key="2">
    <citation type="submission" date="2020-05" db="UniProtKB">
        <authorList>
            <consortium name="EnsemblMetazoa"/>
        </authorList>
    </citation>
    <scope>IDENTIFICATION</scope>
</reference>
<evidence type="ECO:0000313" key="4">
    <source>
        <dbReference type="Proteomes" id="UP000030765"/>
    </source>
</evidence>
<proteinExistence type="predicted"/>
<evidence type="ECO:0000313" key="2">
    <source>
        <dbReference type="EMBL" id="KFB51864.1"/>
    </source>
</evidence>
<dbReference type="AlphaFoldDB" id="A0A084WNS0"/>
<organism evidence="2">
    <name type="scientific">Anopheles sinensis</name>
    <name type="common">Mosquito</name>
    <dbReference type="NCBI Taxonomy" id="74873"/>
    <lineage>
        <taxon>Eukaryota</taxon>
        <taxon>Metazoa</taxon>
        <taxon>Ecdysozoa</taxon>
        <taxon>Arthropoda</taxon>
        <taxon>Hexapoda</taxon>
        <taxon>Insecta</taxon>
        <taxon>Pterygota</taxon>
        <taxon>Neoptera</taxon>
        <taxon>Endopterygota</taxon>
        <taxon>Diptera</taxon>
        <taxon>Nematocera</taxon>
        <taxon>Culicoidea</taxon>
        <taxon>Culicidae</taxon>
        <taxon>Anophelinae</taxon>
        <taxon>Anopheles</taxon>
    </lineage>
</organism>
<dbReference type="Proteomes" id="UP000030765">
    <property type="component" value="Unassembled WGS sequence"/>
</dbReference>
<dbReference type="EMBL" id="KE525356">
    <property type="protein sequence ID" value="KFB51864.1"/>
    <property type="molecule type" value="Genomic_DNA"/>
</dbReference>
<dbReference type="EnsemblMetazoa" id="ASIC020020-RA">
    <property type="protein sequence ID" value="ASIC020020-PA"/>
    <property type="gene ID" value="ASIC020020"/>
</dbReference>